<evidence type="ECO:0000256" key="5">
    <source>
        <dbReference type="SAM" id="MobiDB-lite"/>
    </source>
</evidence>
<evidence type="ECO:0000313" key="7">
    <source>
        <dbReference type="Proteomes" id="UP000594638"/>
    </source>
</evidence>
<keyword evidence="3" id="KW-0408">Iron</keyword>
<dbReference type="AlphaFoldDB" id="A0A8S0VGV3"/>
<name>A0A8S0VGV3_OLEEU</name>
<evidence type="ECO:0000256" key="3">
    <source>
        <dbReference type="ARBA" id="ARBA00023004"/>
    </source>
</evidence>
<keyword evidence="7" id="KW-1185">Reference proteome</keyword>
<feature type="region of interest" description="Disordered" evidence="5">
    <location>
        <begin position="52"/>
        <end position="71"/>
    </location>
</feature>
<organism evidence="6 7">
    <name type="scientific">Olea europaea subsp. europaea</name>
    <dbReference type="NCBI Taxonomy" id="158383"/>
    <lineage>
        <taxon>Eukaryota</taxon>
        <taxon>Viridiplantae</taxon>
        <taxon>Streptophyta</taxon>
        <taxon>Embryophyta</taxon>
        <taxon>Tracheophyta</taxon>
        <taxon>Spermatophyta</taxon>
        <taxon>Magnoliopsida</taxon>
        <taxon>eudicotyledons</taxon>
        <taxon>Gunneridae</taxon>
        <taxon>Pentapetalae</taxon>
        <taxon>asterids</taxon>
        <taxon>lamiids</taxon>
        <taxon>Lamiales</taxon>
        <taxon>Oleaceae</taxon>
        <taxon>Oleeae</taxon>
        <taxon>Olea</taxon>
    </lineage>
</organism>
<dbReference type="Gene3D" id="3.20.20.70">
    <property type="entry name" value="Aldolase class I"/>
    <property type="match status" value="2"/>
</dbReference>
<comment type="caution">
    <text evidence="6">The sequence shown here is derived from an EMBL/GenBank/DDBJ whole genome shotgun (WGS) entry which is preliminary data.</text>
</comment>
<dbReference type="InterPro" id="IPR013785">
    <property type="entry name" value="Aldolase_TIM"/>
</dbReference>
<proteinExistence type="predicted"/>
<dbReference type="InterPro" id="IPR034556">
    <property type="entry name" value="tRNA_wybutosine-synthase"/>
</dbReference>
<reference evidence="6 7" key="1">
    <citation type="submission" date="2019-12" db="EMBL/GenBank/DDBJ databases">
        <authorList>
            <person name="Alioto T."/>
            <person name="Alioto T."/>
            <person name="Gomez Garrido J."/>
        </authorList>
    </citation>
    <scope>NUCLEOTIDE SEQUENCE [LARGE SCALE GENOMIC DNA]</scope>
</reference>
<dbReference type="GO" id="GO:0031591">
    <property type="term" value="P:wybutosine biosynthetic process"/>
    <property type="evidence" value="ECO:0007669"/>
    <property type="project" value="TreeGrafter"/>
</dbReference>
<dbReference type="PANTHER" id="PTHR13930:SF0">
    <property type="entry name" value="S-ADENOSYL-L-METHIONINE-DEPENDENT TRNA 4-DEMETHYLWYOSINE SYNTHASE TYW1-RELATED"/>
    <property type="match status" value="1"/>
</dbReference>
<keyword evidence="4" id="KW-0411">Iron-sulfur</keyword>
<evidence type="ECO:0000256" key="2">
    <source>
        <dbReference type="ARBA" id="ARBA00022723"/>
    </source>
</evidence>
<dbReference type="InterPro" id="IPR007197">
    <property type="entry name" value="rSAM"/>
</dbReference>
<evidence type="ECO:0000313" key="6">
    <source>
        <dbReference type="EMBL" id="CAA3030354.1"/>
    </source>
</evidence>
<dbReference type="Gramene" id="OE9A000309T1">
    <property type="protein sequence ID" value="OE9A000309C1"/>
    <property type="gene ID" value="OE9A000309"/>
</dbReference>
<keyword evidence="1" id="KW-0949">S-adenosyl-L-methionine</keyword>
<dbReference type="GO" id="GO:0003824">
    <property type="term" value="F:catalytic activity"/>
    <property type="evidence" value="ECO:0007669"/>
    <property type="project" value="InterPro"/>
</dbReference>
<gene>
    <name evidence="6" type="ORF">OLEA9_A000309</name>
</gene>
<evidence type="ECO:0000256" key="1">
    <source>
        <dbReference type="ARBA" id="ARBA00022691"/>
    </source>
</evidence>
<dbReference type="GO" id="GO:0051539">
    <property type="term" value="F:4 iron, 4 sulfur cluster binding"/>
    <property type="evidence" value="ECO:0007669"/>
    <property type="project" value="InterPro"/>
</dbReference>
<protein>
    <submittedName>
        <fullName evidence="6">Uncharacterized protein</fullName>
    </submittedName>
</protein>
<sequence length="216" mass="24364">MRFRVAVKLVGFGEGAVDEGNLDEVFERWSNRIVGVLKSNLGENEACNGNYGNGSESEVGKAPSRKSVVGPKMKKEMVTPMVRASLLKQLRGHEGCYKHSLYSIESHRCMEATPSLGCANKCVFCLRHHTNPEGKSWWWKMDDPIVIVDTAIDLHMKMIGQMKGLPTIEKQQQRTVYYRLTLVKEWNAVDVESYSNLFGIRDPDFIEIKGVTYCGS</sequence>
<evidence type="ECO:0000256" key="4">
    <source>
        <dbReference type="ARBA" id="ARBA00023014"/>
    </source>
</evidence>
<dbReference type="PANTHER" id="PTHR13930">
    <property type="entry name" value="S-ADENOSYL-L-METHIONINE-DEPENDENT TRNA 4-DEMETHYLWYOSINE SYNTHASE"/>
    <property type="match status" value="1"/>
</dbReference>
<dbReference type="SFLD" id="SFLDS00029">
    <property type="entry name" value="Radical_SAM"/>
    <property type="match status" value="1"/>
</dbReference>
<dbReference type="GO" id="GO:0046872">
    <property type="term" value="F:metal ion binding"/>
    <property type="evidence" value="ECO:0007669"/>
    <property type="project" value="UniProtKB-KW"/>
</dbReference>
<keyword evidence="2" id="KW-0479">Metal-binding</keyword>
<dbReference type="EMBL" id="CACTIH010009366">
    <property type="protein sequence ID" value="CAA3030354.1"/>
    <property type="molecule type" value="Genomic_DNA"/>
</dbReference>
<dbReference type="Proteomes" id="UP000594638">
    <property type="component" value="Unassembled WGS sequence"/>
</dbReference>
<accession>A0A8S0VGV3</accession>
<dbReference type="OrthoDB" id="271553at2759"/>